<dbReference type="SUPFAM" id="SSF53448">
    <property type="entry name" value="Nucleotide-diphospho-sugar transferases"/>
    <property type="match status" value="1"/>
</dbReference>
<evidence type="ECO:0000313" key="6">
    <source>
        <dbReference type="Proteomes" id="UP000182783"/>
    </source>
</evidence>
<sequence>MDELISVIVPIYNVEPYLRQCIESIVNQTYKNIEIILVDDGSTDKCPDICDEYAAEDKRIKVIHKMNGGQDSARKEGMKNANGVYIGYVDGDDWIEPEMYDTLYRLAKQSGALIVESGVIDTYIDKEVLRKPFYNDGFYYDKKFSDIIPTIIYTGNFFQHGIFPYLVTKLFYKDCIFNYQMMSEESNNLVDDVMCVFPSVVNTQSIYITHKCFYHYRMRNGSTKRTRRNDVADIVKSNYSEWLKRFNAVGFEKSIESQLNYFVMYLFLSKAMYTLDVKESDLYLMPYGGVKKGSRIVLYGAGAVGIQLYNYISSNKCCDIVYWADKNYASFTDLSVKSPTAIVDIDFDYLVIAIFNRDAYVSAKNDLISMGIDEKKIRWIDNKYLENPMLLIKQCLI</sequence>
<dbReference type="Pfam" id="PF00535">
    <property type="entry name" value="Glycos_transf_2"/>
    <property type="match status" value="1"/>
</dbReference>
<dbReference type="CDD" id="cd00761">
    <property type="entry name" value="Glyco_tranf_GTA_type"/>
    <property type="match status" value="1"/>
</dbReference>
<evidence type="ECO:0000313" key="5">
    <source>
        <dbReference type="EMBL" id="SDM73806.1"/>
    </source>
</evidence>
<organism evidence="5 6">
    <name type="scientific">Paenibacillus jilunlii</name>
    <dbReference type="NCBI Taxonomy" id="682956"/>
    <lineage>
        <taxon>Bacteria</taxon>
        <taxon>Bacillati</taxon>
        <taxon>Bacillota</taxon>
        <taxon>Bacilli</taxon>
        <taxon>Bacillales</taxon>
        <taxon>Paenibacillaceae</taxon>
        <taxon>Paenibacillus</taxon>
    </lineage>
</organism>
<dbReference type="Proteomes" id="UP000182783">
    <property type="component" value="Unassembled WGS sequence"/>
</dbReference>
<gene>
    <name evidence="5" type="ORF">SAMN05216191_11785</name>
</gene>
<evidence type="ECO:0000256" key="1">
    <source>
        <dbReference type="ARBA" id="ARBA00006739"/>
    </source>
</evidence>
<dbReference type="InterPro" id="IPR001173">
    <property type="entry name" value="Glyco_trans_2-like"/>
</dbReference>
<comment type="similarity">
    <text evidence="1">Belongs to the glycosyltransferase 2 family.</text>
</comment>
<evidence type="ECO:0000259" key="4">
    <source>
        <dbReference type="Pfam" id="PF00535"/>
    </source>
</evidence>
<feature type="domain" description="Glycosyltransferase 2-like" evidence="4">
    <location>
        <begin position="6"/>
        <end position="154"/>
    </location>
</feature>
<dbReference type="OrthoDB" id="396512at2"/>
<dbReference type="InterPro" id="IPR029044">
    <property type="entry name" value="Nucleotide-diphossugar_trans"/>
</dbReference>
<name>A0A1G9VNX1_9BACL</name>
<keyword evidence="2" id="KW-0328">Glycosyltransferase</keyword>
<accession>A0A1G9VNX1</accession>
<dbReference type="PANTHER" id="PTHR22916">
    <property type="entry name" value="GLYCOSYLTRANSFERASE"/>
    <property type="match status" value="1"/>
</dbReference>
<dbReference type="EMBL" id="FNGM01000017">
    <property type="protein sequence ID" value="SDM73806.1"/>
    <property type="molecule type" value="Genomic_DNA"/>
</dbReference>
<dbReference type="PANTHER" id="PTHR22916:SF51">
    <property type="entry name" value="GLYCOSYLTRANSFERASE EPSH-RELATED"/>
    <property type="match status" value="1"/>
</dbReference>
<reference evidence="5 6" key="1">
    <citation type="submission" date="2016-10" db="EMBL/GenBank/DDBJ databases">
        <authorList>
            <person name="de Groot N.N."/>
        </authorList>
    </citation>
    <scope>NUCLEOTIDE SEQUENCE [LARGE SCALE GENOMIC DNA]</scope>
    <source>
        <strain evidence="5 6">CGMCC 1.10239</strain>
    </source>
</reference>
<proteinExistence type="inferred from homology"/>
<dbReference type="AlphaFoldDB" id="A0A1G9VNX1"/>
<protein>
    <submittedName>
        <fullName evidence="5">Glycosyl transferase family 2</fullName>
    </submittedName>
</protein>
<dbReference type="GO" id="GO:0016757">
    <property type="term" value="F:glycosyltransferase activity"/>
    <property type="evidence" value="ECO:0007669"/>
    <property type="project" value="UniProtKB-KW"/>
</dbReference>
<dbReference type="Gene3D" id="3.40.50.720">
    <property type="entry name" value="NAD(P)-binding Rossmann-like Domain"/>
    <property type="match status" value="1"/>
</dbReference>
<keyword evidence="3 5" id="KW-0808">Transferase</keyword>
<evidence type="ECO:0000256" key="2">
    <source>
        <dbReference type="ARBA" id="ARBA00022676"/>
    </source>
</evidence>
<evidence type="ECO:0000256" key="3">
    <source>
        <dbReference type="ARBA" id="ARBA00022679"/>
    </source>
</evidence>
<dbReference type="Gene3D" id="3.90.550.10">
    <property type="entry name" value="Spore Coat Polysaccharide Biosynthesis Protein SpsA, Chain A"/>
    <property type="match status" value="1"/>
</dbReference>